<dbReference type="Pfam" id="PF04773">
    <property type="entry name" value="FecR"/>
    <property type="match status" value="1"/>
</dbReference>
<dbReference type="InterPro" id="IPR012373">
    <property type="entry name" value="Ferrdict_sens_TM"/>
</dbReference>
<organism evidence="3 4">
    <name type="scientific">Paraburkholderia metrosideri</name>
    <dbReference type="NCBI Taxonomy" id="580937"/>
    <lineage>
        <taxon>Bacteria</taxon>
        <taxon>Pseudomonadati</taxon>
        <taxon>Pseudomonadota</taxon>
        <taxon>Betaproteobacteria</taxon>
        <taxon>Burkholderiales</taxon>
        <taxon>Burkholderiaceae</taxon>
        <taxon>Paraburkholderia</taxon>
    </lineage>
</organism>
<evidence type="ECO:0000313" key="3">
    <source>
        <dbReference type="EMBL" id="MFM0637017.1"/>
    </source>
</evidence>
<proteinExistence type="predicted"/>
<dbReference type="InterPro" id="IPR006860">
    <property type="entry name" value="FecR"/>
</dbReference>
<keyword evidence="4" id="KW-1185">Reference proteome</keyword>
<accession>A0ABW9DPL3</accession>
<reference evidence="3 4" key="1">
    <citation type="journal article" date="2024" name="Chem. Sci.">
        <title>Discovery of megapolipeptins by genome mining of a Burkholderiales bacteria collection.</title>
        <authorList>
            <person name="Paulo B.S."/>
            <person name="Recchia M.J.J."/>
            <person name="Lee S."/>
            <person name="Fergusson C.H."/>
            <person name="Romanowski S.B."/>
            <person name="Hernandez A."/>
            <person name="Krull N."/>
            <person name="Liu D.Y."/>
            <person name="Cavanagh H."/>
            <person name="Bos A."/>
            <person name="Gray C.A."/>
            <person name="Murphy B.T."/>
            <person name="Linington R.G."/>
            <person name="Eustaquio A.S."/>
        </authorList>
    </citation>
    <scope>NUCLEOTIDE SEQUENCE [LARGE SCALE GENOMIC DNA]</scope>
    <source>
        <strain evidence="3 4">RL17-338-BIC-A</strain>
    </source>
</reference>
<dbReference type="InterPro" id="IPR032623">
    <property type="entry name" value="FecR_N"/>
</dbReference>
<evidence type="ECO:0000259" key="2">
    <source>
        <dbReference type="Pfam" id="PF16220"/>
    </source>
</evidence>
<feature type="domain" description="FecR N-terminal" evidence="2">
    <location>
        <begin position="20"/>
        <end position="59"/>
    </location>
</feature>
<dbReference type="Pfam" id="PF16220">
    <property type="entry name" value="DUF4880"/>
    <property type="match status" value="1"/>
</dbReference>
<gene>
    <name evidence="3" type="ORF">PQQ63_09955</name>
</gene>
<dbReference type="Proteomes" id="UP001629432">
    <property type="component" value="Unassembled WGS sequence"/>
</dbReference>
<evidence type="ECO:0000313" key="4">
    <source>
        <dbReference type="Proteomes" id="UP001629432"/>
    </source>
</evidence>
<sequence length="324" mass="34932">MSQCAVVIESDLNAAVLGTAIEWAVRLSSGAASEEERREFANWRAADLLHQRAWERVEQQLRTFEAVRERGGTVARKALSTPGSSRRKMIQGSFSALAVMGVVGYLVRCSGIADVLSADVTTDIGRRQLIMLADGSAMTLDAHSAVNIDFNAQVRSIRLLRGQLFVRVAPDAGRPLVVATRDGTATALGTAFCVNLSDEGSRVAVTHSKVGLRSVSGDALVVGAGTVAFMQSDHVRLLESQDADAEVTWVNGYITAVNRPLSEVVAALRPYLPGFVTLSPDAARLRVTGLFPLDDPDTTIRQIAQTLRVTVTYHTDYLIRIAAR</sequence>
<name>A0ABW9DPL3_9BURK</name>
<comment type="caution">
    <text evidence="3">The sequence shown here is derived from an EMBL/GenBank/DDBJ whole genome shotgun (WGS) entry which is preliminary data.</text>
</comment>
<protein>
    <submittedName>
        <fullName evidence="3">FecR family protein</fullName>
    </submittedName>
</protein>
<dbReference type="Gene3D" id="2.60.120.1440">
    <property type="match status" value="1"/>
</dbReference>
<dbReference type="EMBL" id="JAQQCF010000006">
    <property type="protein sequence ID" value="MFM0637017.1"/>
    <property type="molecule type" value="Genomic_DNA"/>
</dbReference>
<evidence type="ECO:0000259" key="1">
    <source>
        <dbReference type="Pfam" id="PF04773"/>
    </source>
</evidence>
<dbReference type="PIRSF" id="PIRSF018266">
    <property type="entry name" value="FecR"/>
    <property type="match status" value="1"/>
</dbReference>
<dbReference type="PANTHER" id="PTHR30273:SF2">
    <property type="entry name" value="PROTEIN FECR"/>
    <property type="match status" value="1"/>
</dbReference>
<feature type="domain" description="FecR protein" evidence="1">
    <location>
        <begin position="119"/>
        <end position="210"/>
    </location>
</feature>
<dbReference type="RefSeq" id="WP_408229880.1">
    <property type="nucleotide sequence ID" value="NZ_JAQQCF010000006.1"/>
</dbReference>
<dbReference type="PANTHER" id="PTHR30273">
    <property type="entry name" value="PERIPLASMIC SIGNAL SENSOR AND SIGMA FACTOR ACTIVATOR FECR-RELATED"/>
    <property type="match status" value="1"/>
</dbReference>